<evidence type="ECO:0000313" key="1">
    <source>
        <dbReference type="EMBL" id="KAG8171358.1"/>
    </source>
</evidence>
<keyword evidence="2" id="KW-1185">Reference proteome</keyword>
<proteinExistence type="predicted"/>
<comment type="caution">
    <text evidence="1">The sequence shown here is derived from an EMBL/GenBank/DDBJ whole genome shotgun (WGS) entry which is preliminary data.</text>
</comment>
<dbReference type="Proteomes" id="UP000827092">
    <property type="component" value="Unassembled WGS sequence"/>
</dbReference>
<evidence type="ECO:0000313" key="2">
    <source>
        <dbReference type="Proteomes" id="UP000827092"/>
    </source>
</evidence>
<reference evidence="1 2" key="1">
    <citation type="journal article" date="2022" name="Nat. Ecol. Evol.">
        <title>A masculinizing supergene underlies an exaggerated male reproductive morph in a spider.</title>
        <authorList>
            <person name="Hendrickx F."/>
            <person name="De Corte Z."/>
            <person name="Sonet G."/>
            <person name="Van Belleghem S.M."/>
            <person name="Kostlbacher S."/>
            <person name="Vangestel C."/>
        </authorList>
    </citation>
    <scope>NUCLEOTIDE SEQUENCE [LARGE SCALE GENOMIC DNA]</scope>
    <source>
        <strain evidence="1">W744_W776</strain>
    </source>
</reference>
<name>A0AAV6TI39_9ARAC</name>
<protein>
    <submittedName>
        <fullName evidence="1">Uncharacterized protein</fullName>
    </submittedName>
</protein>
<feature type="non-terminal residue" evidence="1">
    <location>
        <position position="70"/>
    </location>
</feature>
<sequence length="70" mass="7816">MKRTAKAGPIDPFDLRVYARGVRRVTTGITGSWQPSVHSDVAFDPFDVGSSYHCEAEFAKRWIVHPLIGN</sequence>
<gene>
    <name evidence="1" type="ORF">JTE90_012996</name>
</gene>
<organism evidence="1 2">
    <name type="scientific">Oedothorax gibbosus</name>
    <dbReference type="NCBI Taxonomy" id="931172"/>
    <lineage>
        <taxon>Eukaryota</taxon>
        <taxon>Metazoa</taxon>
        <taxon>Ecdysozoa</taxon>
        <taxon>Arthropoda</taxon>
        <taxon>Chelicerata</taxon>
        <taxon>Arachnida</taxon>
        <taxon>Araneae</taxon>
        <taxon>Araneomorphae</taxon>
        <taxon>Entelegynae</taxon>
        <taxon>Araneoidea</taxon>
        <taxon>Linyphiidae</taxon>
        <taxon>Erigoninae</taxon>
        <taxon>Oedothorax</taxon>
    </lineage>
</organism>
<dbReference type="AlphaFoldDB" id="A0AAV6TI39"/>
<dbReference type="EMBL" id="JAFNEN010004091">
    <property type="protein sequence ID" value="KAG8171358.1"/>
    <property type="molecule type" value="Genomic_DNA"/>
</dbReference>
<accession>A0AAV6TI39</accession>